<organism evidence="1 2">
    <name type="scientific">Pangasius djambal</name>
    <dbReference type="NCBI Taxonomy" id="1691987"/>
    <lineage>
        <taxon>Eukaryota</taxon>
        <taxon>Metazoa</taxon>
        <taxon>Chordata</taxon>
        <taxon>Craniata</taxon>
        <taxon>Vertebrata</taxon>
        <taxon>Euteleostomi</taxon>
        <taxon>Actinopterygii</taxon>
        <taxon>Neopterygii</taxon>
        <taxon>Teleostei</taxon>
        <taxon>Ostariophysi</taxon>
        <taxon>Siluriformes</taxon>
        <taxon>Pangasiidae</taxon>
        <taxon>Pangasius</taxon>
    </lineage>
</organism>
<comment type="caution">
    <text evidence="1">The sequence shown here is derived from an EMBL/GenBank/DDBJ whole genome shotgun (WGS) entry which is preliminary data.</text>
</comment>
<accession>A0ACC5Z409</accession>
<dbReference type="Proteomes" id="UP000830395">
    <property type="component" value="Chromosome 17"/>
</dbReference>
<keyword evidence="2" id="KW-1185">Reference proteome</keyword>
<gene>
    <name evidence="1" type="ORF">PDJAM_G00083850</name>
</gene>
<dbReference type="EMBL" id="CM040991">
    <property type="protein sequence ID" value="MCJ8742592.1"/>
    <property type="molecule type" value="Genomic_DNA"/>
</dbReference>
<evidence type="ECO:0000313" key="1">
    <source>
        <dbReference type="EMBL" id="MCJ8742592.1"/>
    </source>
</evidence>
<reference evidence="1" key="1">
    <citation type="submission" date="2020-02" db="EMBL/GenBank/DDBJ databases">
        <title>Genome sequencing of the panga catfish, Pangasius djambal.</title>
        <authorList>
            <person name="Wen M."/>
            <person name="Zahm M."/>
            <person name="Roques C."/>
            <person name="Cabau C."/>
            <person name="Klopp C."/>
            <person name="Donnadieu C."/>
            <person name="Jouanno E."/>
            <person name="Avarre J.-C."/>
            <person name="Campet M."/>
            <person name="Ha T."/>
            <person name="Dugue R."/>
            <person name="Lampietro C."/>
            <person name="Louis A."/>
            <person name="Herpin A."/>
            <person name="Echchiki A."/>
            <person name="Berthelot C."/>
            <person name="Parey E."/>
            <person name="Roest-Crollius H."/>
            <person name="Braasch I."/>
            <person name="Postlethwait J.H."/>
            <person name="Bobe J."/>
            <person name="Montfort J."/>
            <person name="Bouchez O."/>
            <person name="Begum T."/>
            <person name="Schartl M."/>
            <person name="Gustiano R."/>
            <person name="Guiguen Y."/>
        </authorList>
    </citation>
    <scope>NUCLEOTIDE SEQUENCE</scope>
    <source>
        <strain evidence="1">Pdj_M5554</strain>
    </source>
</reference>
<evidence type="ECO:0000313" key="2">
    <source>
        <dbReference type="Proteomes" id="UP000830395"/>
    </source>
</evidence>
<sequence length="94" mass="9940">MPVAMPGAVLLIIAALLGSAGSEKPEDSKTVFKKLKITMLMRSIGWSGVKRTTTGLWGSEKVFSGVMNHASLSSSVMDESGFGECQENTTCQNA</sequence>
<name>A0ACC5Z409_9TELE</name>
<protein>
    <submittedName>
        <fullName evidence="1">Uncharacterized protein</fullName>
    </submittedName>
</protein>
<proteinExistence type="predicted"/>